<protein>
    <submittedName>
        <fullName evidence="1">Uncharacterized protein</fullName>
    </submittedName>
</protein>
<dbReference type="InParanoid" id="A0A7L9FFU5"/>
<dbReference type="Proteomes" id="UP000594121">
    <property type="component" value="Chromosome"/>
</dbReference>
<dbReference type="GeneID" id="59149615"/>
<dbReference type="SUPFAM" id="SSF47598">
    <property type="entry name" value="Ribbon-helix-helix"/>
    <property type="match status" value="1"/>
</dbReference>
<sequence length="130" mass="14792">MKTCKIRFGVSLEAKLAEDVERIAVAMGTNRSHIVNLAVRKFLDETYHFTVPHECEGIMIISYEPERSEKIDPEIENRKEGIHSRLHIHTSEGLCIEVLHVKAHSNDILEFESSMARCGCKACKFIPCHS</sequence>
<dbReference type="InterPro" id="IPR010985">
    <property type="entry name" value="Ribbon_hlx_hlx"/>
</dbReference>
<dbReference type="GO" id="GO:0006355">
    <property type="term" value="P:regulation of DNA-templated transcription"/>
    <property type="evidence" value="ECO:0007669"/>
    <property type="project" value="InterPro"/>
</dbReference>
<dbReference type="InterPro" id="IPR050192">
    <property type="entry name" value="CopG/NikR_regulator"/>
</dbReference>
<dbReference type="InterPro" id="IPR027271">
    <property type="entry name" value="Acetolactate_synth/TF_NikR_C"/>
</dbReference>
<gene>
    <name evidence="1" type="ORF">IG193_06925</name>
</gene>
<accession>A0A7L9FFU5</accession>
<dbReference type="CDD" id="cd22231">
    <property type="entry name" value="RHH_NikR_HicB-like"/>
    <property type="match status" value="1"/>
</dbReference>
<dbReference type="KEGG" id="thel:IG193_06925"/>
<keyword evidence="2" id="KW-1185">Reference proteome</keyword>
<reference evidence="1 2" key="1">
    <citation type="submission" date="2020-10" db="EMBL/GenBank/DDBJ databases">
        <title>Thermofilum lucidum 3507LT sp. nov. a novel member of Thermofilaceae family isolated from Chile hot spring, and proposal of description order Thermofilales.</title>
        <authorList>
            <person name="Zayulina K.S."/>
            <person name="Elcheninov A.G."/>
            <person name="Toshchakov S.V."/>
            <person name="Kublanov I.V."/>
        </authorList>
    </citation>
    <scope>NUCLEOTIDE SEQUENCE [LARGE SCALE GENOMIC DNA]</scope>
    <source>
        <strain evidence="1 2">3507LT</strain>
    </source>
</reference>
<dbReference type="SUPFAM" id="SSF55021">
    <property type="entry name" value="ACT-like"/>
    <property type="match status" value="1"/>
</dbReference>
<dbReference type="Gene3D" id="1.10.1220.10">
    <property type="entry name" value="Met repressor-like"/>
    <property type="match status" value="1"/>
</dbReference>
<dbReference type="InterPro" id="IPR045865">
    <property type="entry name" value="ACT-like_dom_sf"/>
</dbReference>
<dbReference type="PANTHER" id="PTHR34719:SF2">
    <property type="entry name" value="NICKEL-RESPONSIVE REGULATOR"/>
    <property type="match status" value="1"/>
</dbReference>
<dbReference type="PANTHER" id="PTHR34719">
    <property type="entry name" value="NICKEL-RESPONSIVE REGULATOR"/>
    <property type="match status" value="1"/>
</dbReference>
<dbReference type="RefSeq" id="WP_192818453.1">
    <property type="nucleotide sequence ID" value="NZ_CP062310.1"/>
</dbReference>
<evidence type="ECO:0000313" key="1">
    <source>
        <dbReference type="EMBL" id="QOJ78481.1"/>
    </source>
</evidence>
<dbReference type="InterPro" id="IPR013321">
    <property type="entry name" value="Arc_rbn_hlx_hlx"/>
</dbReference>
<dbReference type="EMBL" id="CP062310">
    <property type="protein sequence ID" value="QOJ78481.1"/>
    <property type="molecule type" value="Genomic_DNA"/>
</dbReference>
<dbReference type="GO" id="GO:0003677">
    <property type="term" value="F:DNA binding"/>
    <property type="evidence" value="ECO:0007669"/>
    <property type="project" value="TreeGrafter"/>
</dbReference>
<organism evidence="1 2">
    <name type="scientific">Infirmifilum lucidum</name>
    <dbReference type="NCBI Taxonomy" id="2776706"/>
    <lineage>
        <taxon>Archaea</taxon>
        <taxon>Thermoproteota</taxon>
        <taxon>Thermoprotei</taxon>
        <taxon>Thermofilales</taxon>
        <taxon>Thermofilaceae</taxon>
        <taxon>Infirmifilum</taxon>
    </lineage>
</organism>
<name>A0A7L9FFU5_9CREN</name>
<dbReference type="Gene3D" id="3.30.70.1150">
    <property type="entry name" value="ACT-like. Chain A, domain 2"/>
    <property type="match status" value="1"/>
</dbReference>
<dbReference type="AlphaFoldDB" id="A0A7L9FFU5"/>
<proteinExistence type="predicted"/>
<evidence type="ECO:0000313" key="2">
    <source>
        <dbReference type="Proteomes" id="UP000594121"/>
    </source>
</evidence>